<keyword evidence="4 5" id="KW-0472">Membrane</keyword>
<sequence>MKSHRLRSLCCWAIDLIDIRPVVSDQTMPIHPKKDKVAFIPQWKLHRWLLFYGCMVFTIHHLYVWWAGQNLSAMSAFAFYSISHGLISLHGLRILCRLGDYLGYLEEWKRPRDTVPEKRVQKVLGGLLFMYFLRPILPFTLSYRADKLPLSINWWCLPLVISIYSIVLDFWFYWYHRLMHEVSFLRRYHRAHHDSKSPTSLLLVYFDAEEGFLNSVVIPLLAWQTLRTIGLPMDFYEWWVCNGYVAFAEFAGHGGVRFYAPAPLPCTAVLKYWNAEIIPEDHDIHHRLGERENFNYGKQTRLWDRIFGTCHDRIECIDGNIDYENPVTLPLF</sequence>
<evidence type="ECO:0000256" key="1">
    <source>
        <dbReference type="ARBA" id="ARBA00004370"/>
    </source>
</evidence>
<dbReference type="AlphaFoldDB" id="A0A9W9K2U2"/>
<dbReference type="RefSeq" id="XP_056472999.1">
    <property type="nucleotide sequence ID" value="XM_056622193.1"/>
</dbReference>
<reference evidence="7" key="1">
    <citation type="submission" date="2022-11" db="EMBL/GenBank/DDBJ databases">
        <authorList>
            <person name="Petersen C."/>
        </authorList>
    </citation>
    <scope>NUCLEOTIDE SEQUENCE</scope>
    <source>
        <strain evidence="7">IBT 30761</strain>
    </source>
</reference>
<dbReference type="GeneID" id="81361172"/>
<dbReference type="GO" id="GO:0008610">
    <property type="term" value="P:lipid biosynthetic process"/>
    <property type="evidence" value="ECO:0007669"/>
    <property type="project" value="InterPro"/>
</dbReference>
<dbReference type="GO" id="GO:0016491">
    <property type="term" value="F:oxidoreductase activity"/>
    <property type="evidence" value="ECO:0007669"/>
    <property type="project" value="InterPro"/>
</dbReference>
<evidence type="ECO:0000256" key="5">
    <source>
        <dbReference type="SAM" id="Phobius"/>
    </source>
</evidence>
<feature type="transmembrane region" description="Helical" evidence="5">
    <location>
        <begin position="152"/>
        <end position="174"/>
    </location>
</feature>
<dbReference type="GO" id="GO:0016020">
    <property type="term" value="C:membrane"/>
    <property type="evidence" value="ECO:0007669"/>
    <property type="project" value="UniProtKB-SubCell"/>
</dbReference>
<name>A0A9W9K2U2_9EURO</name>
<feature type="transmembrane region" description="Helical" evidence="5">
    <location>
        <begin position="48"/>
        <end position="66"/>
    </location>
</feature>
<reference evidence="7" key="2">
    <citation type="journal article" date="2023" name="IMA Fungus">
        <title>Comparative genomic study of the Penicillium genus elucidates a diverse pangenome and 15 lateral gene transfer events.</title>
        <authorList>
            <person name="Petersen C."/>
            <person name="Sorensen T."/>
            <person name="Nielsen M.R."/>
            <person name="Sondergaard T.E."/>
            <person name="Sorensen J.L."/>
            <person name="Fitzpatrick D.A."/>
            <person name="Frisvad J.C."/>
            <person name="Nielsen K.L."/>
        </authorList>
    </citation>
    <scope>NUCLEOTIDE SEQUENCE</scope>
    <source>
        <strain evidence="7">IBT 30761</strain>
    </source>
</reference>
<evidence type="ECO:0000256" key="2">
    <source>
        <dbReference type="ARBA" id="ARBA00022692"/>
    </source>
</evidence>
<protein>
    <recommendedName>
        <fullName evidence="6">Fatty acid hydroxylase domain-containing protein</fullName>
    </recommendedName>
</protein>
<evidence type="ECO:0000256" key="4">
    <source>
        <dbReference type="ARBA" id="ARBA00023136"/>
    </source>
</evidence>
<feature type="domain" description="Fatty acid hydroxylase" evidence="6">
    <location>
        <begin position="163"/>
        <end position="309"/>
    </location>
</feature>
<accession>A0A9W9K2U2</accession>
<proteinExistence type="predicted"/>
<dbReference type="GO" id="GO:0005506">
    <property type="term" value="F:iron ion binding"/>
    <property type="evidence" value="ECO:0007669"/>
    <property type="project" value="InterPro"/>
</dbReference>
<organism evidence="7 8">
    <name type="scientific">Penicillium argentinense</name>
    <dbReference type="NCBI Taxonomy" id="1131581"/>
    <lineage>
        <taxon>Eukaryota</taxon>
        <taxon>Fungi</taxon>
        <taxon>Dikarya</taxon>
        <taxon>Ascomycota</taxon>
        <taxon>Pezizomycotina</taxon>
        <taxon>Eurotiomycetes</taxon>
        <taxon>Eurotiomycetidae</taxon>
        <taxon>Eurotiales</taxon>
        <taxon>Aspergillaceae</taxon>
        <taxon>Penicillium</taxon>
    </lineage>
</organism>
<comment type="subcellular location">
    <subcellularLocation>
        <location evidence="1">Membrane</location>
    </subcellularLocation>
</comment>
<dbReference type="Proteomes" id="UP001149074">
    <property type="component" value="Unassembled WGS sequence"/>
</dbReference>
<dbReference type="EMBL" id="JAPQKI010000009">
    <property type="protein sequence ID" value="KAJ5091018.1"/>
    <property type="molecule type" value="Genomic_DNA"/>
</dbReference>
<evidence type="ECO:0000313" key="8">
    <source>
        <dbReference type="Proteomes" id="UP001149074"/>
    </source>
</evidence>
<evidence type="ECO:0000256" key="3">
    <source>
        <dbReference type="ARBA" id="ARBA00022989"/>
    </source>
</evidence>
<feature type="transmembrane region" description="Helical" evidence="5">
    <location>
        <begin position="120"/>
        <end position="140"/>
    </location>
</feature>
<keyword evidence="3 5" id="KW-1133">Transmembrane helix</keyword>
<evidence type="ECO:0000313" key="7">
    <source>
        <dbReference type="EMBL" id="KAJ5091018.1"/>
    </source>
</evidence>
<comment type="caution">
    <text evidence="7">The sequence shown here is derived from an EMBL/GenBank/DDBJ whole genome shotgun (WGS) entry which is preliminary data.</text>
</comment>
<dbReference type="InterPro" id="IPR050307">
    <property type="entry name" value="Sterol_Desaturase_Related"/>
</dbReference>
<keyword evidence="8" id="KW-1185">Reference proteome</keyword>
<dbReference type="OrthoDB" id="6354873at2759"/>
<gene>
    <name evidence="7" type="ORF">N7532_009702</name>
</gene>
<dbReference type="PANTHER" id="PTHR11863">
    <property type="entry name" value="STEROL DESATURASE"/>
    <property type="match status" value="1"/>
</dbReference>
<dbReference type="Pfam" id="PF04116">
    <property type="entry name" value="FA_hydroxylase"/>
    <property type="match status" value="1"/>
</dbReference>
<keyword evidence="2 5" id="KW-0812">Transmembrane</keyword>
<dbReference type="InterPro" id="IPR006694">
    <property type="entry name" value="Fatty_acid_hydroxylase"/>
</dbReference>
<evidence type="ECO:0000259" key="6">
    <source>
        <dbReference type="Pfam" id="PF04116"/>
    </source>
</evidence>